<dbReference type="SUPFAM" id="SSF52009">
    <property type="entry name" value="Phosphohistidine domain"/>
    <property type="match status" value="1"/>
</dbReference>
<dbReference type="InterPro" id="IPR036637">
    <property type="entry name" value="Phosphohistidine_dom_sf"/>
</dbReference>
<evidence type="ECO:0000256" key="1">
    <source>
        <dbReference type="ARBA" id="ARBA00007837"/>
    </source>
</evidence>
<dbReference type="STRING" id="1798543.A2898_03820"/>
<comment type="caution">
    <text evidence="5">The sequence shown here is derived from an EMBL/GenBank/DDBJ whole genome shotgun (WGS) entry which is preliminary data.</text>
</comment>
<evidence type="ECO:0000256" key="2">
    <source>
        <dbReference type="ARBA" id="ARBA00022741"/>
    </source>
</evidence>
<gene>
    <name evidence="5" type="ORF">A2898_03820</name>
</gene>
<evidence type="ECO:0000259" key="4">
    <source>
        <dbReference type="Pfam" id="PF00391"/>
    </source>
</evidence>
<dbReference type="PANTHER" id="PTHR43030:SF1">
    <property type="entry name" value="PHOSPHOENOLPYRUVATE SYNTHASE"/>
    <property type="match status" value="1"/>
</dbReference>
<organism evidence="5 6">
    <name type="scientific">Candidatus Kerfeldbacteria bacterium RIFCSPLOWO2_01_FULL_48_11</name>
    <dbReference type="NCBI Taxonomy" id="1798543"/>
    <lineage>
        <taxon>Bacteria</taxon>
        <taxon>Candidatus Kerfeldiibacteriota</taxon>
    </lineage>
</organism>
<dbReference type="InterPro" id="IPR008279">
    <property type="entry name" value="PEP-util_enz_mobile_dom"/>
</dbReference>
<dbReference type="GO" id="GO:0005524">
    <property type="term" value="F:ATP binding"/>
    <property type="evidence" value="ECO:0007669"/>
    <property type="project" value="UniProtKB-KW"/>
</dbReference>
<feature type="domain" description="PEP-utilising enzyme mobile" evidence="4">
    <location>
        <begin position="415"/>
        <end position="485"/>
    </location>
</feature>
<dbReference type="PROSITE" id="PS00370">
    <property type="entry name" value="PEP_ENZYMES_PHOS_SITE"/>
    <property type="match status" value="1"/>
</dbReference>
<sequence>MKLDKDIQHVLKMRWRHFAGRDIPFDVSWTHLNGYLKLYRYFIGLRFKCVLIEGKGKNFIMWRDPADIARLRRALSKRIHSDAYLTSCTRRIITSFVRFRRSASRFIKLDVRAMSNEKLASELGRYHAAFQHTAEGVSTLVELINAYGDLLMRRHRGLNEQALTLLSTPKRDTTPLQEERNFFRLIKRIQARPKGVTSREGRKAMKKHFEKYRWTSVYLGGDPWRWSDFANRVRSTVRSENPDERLTKLKARHEMNEFNSRQLSKKFSLTQREVVMLREMIYYRIEHENAFSRITYSSTSLRAEAARRLRLSRDEYHRLKLEEVTAALRGEKLPLKKLSDSRSKHYVVVLGMKRCHVFAGKDADALMRRLPYAKIPKKKRSQSSTRVVTGICGSQGSAQGTVRIVSRIEDIGKLRQGEILVTQNTTPTFLPAMKKSAAVITDEGGITCHAAIVSRELGIPCVIGTKNATQVLKNGQKVNVDATRGIVKRV</sequence>
<evidence type="ECO:0000256" key="3">
    <source>
        <dbReference type="ARBA" id="ARBA00022840"/>
    </source>
</evidence>
<comment type="similarity">
    <text evidence="1">Belongs to the PEP-utilizing enzyme family.</text>
</comment>
<reference evidence="5 6" key="1">
    <citation type="journal article" date="2016" name="Nat. Commun.">
        <title>Thousands of microbial genomes shed light on interconnected biogeochemical processes in an aquifer system.</title>
        <authorList>
            <person name="Anantharaman K."/>
            <person name="Brown C.T."/>
            <person name="Hug L.A."/>
            <person name="Sharon I."/>
            <person name="Castelle C.J."/>
            <person name="Probst A.J."/>
            <person name="Thomas B.C."/>
            <person name="Singh A."/>
            <person name="Wilkins M.J."/>
            <person name="Karaoz U."/>
            <person name="Brodie E.L."/>
            <person name="Williams K.H."/>
            <person name="Hubbard S.S."/>
            <person name="Banfield J.F."/>
        </authorList>
    </citation>
    <scope>NUCLEOTIDE SEQUENCE [LARGE SCALE GENOMIC DNA]</scope>
</reference>
<keyword evidence="3" id="KW-0067">ATP-binding</keyword>
<dbReference type="PANTHER" id="PTHR43030">
    <property type="entry name" value="PHOSPHOENOLPYRUVATE SYNTHASE"/>
    <property type="match status" value="1"/>
</dbReference>
<dbReference type="EMBL" id="MHKE01000004">
    <property type="protein sequence ID" value="OGY84815.1"/>
    <property type="molecule type" value="Genomic_DNA"/>
</dbReference>
<accession>A0A1G2B748</accession>
<dbReference type="InterPro" id="IPR006319">
    <property type="entry name" value="PEP_synth"/>
</dbReference>
<dbReference type="InterPro" id="IPR018274">
    <property type="entry name" value="PEP_util_AS"/>
</dbReference>
<dbReference type="Gene3D" id="3.50.30.10">
    <property type="entry name" value="Phosphohistidine domain"/>
    <property type="match status" value="1"/>
</dbReference>
<name>A0A1G2B748_9BACT</name>
<proteinExistence type="inferred from homology"/>
<dbReference type="AlphaFoldDB" id="A0A1G2B748"/>
<evidence type="ECO:0000313" key="5">
    <source>
        <dbReference type="EMBL" id="OGY84815.1"/>
    </source>
</evidence>
<keyword evidence="2" id="KW-0547">Nucleotide-binding</keyword>
<dbReference type="GO" id="GO:0008986">
    <property type="term" value="F:pyruvate, water dikinase activity"/>
    <property type="evidence" value="ECO:0007669"/>
    <property type="project" value="InterPro"/>
</dbReference>
<dbReference type="Proteomes" id="UP000179164">
    <property type="component" value="Unassembled WGS sequence"/>
</dbReference>
<protein>
    <recommendedName>
        <fullName evidence="4">PEP-utilising enzyme mobile domain-containing protein</fullName>
    </recommendedName>
</protein>
<evidence type="ECO:0000313" key="6">
    <source>
        <dbReference type="Proteomes" id="UP000179164"/>
    </source>
</evidence>
<dbReference type="Pfam" id="PF00391">
    <property type="entry name" value="PEP-utilizers"/>
    <property type="match status" value="1"/>
</dbReference>